<comment type="caution">
    <text evidence="2">The sequence shown here is derived from an EMBL/GenBank/DDBJ whole genome shotgun (WGS) entry which is preliminary data.</text>
</comment>
<evidence type="ECO:0000313" key="3">
    <source>
        <dbReference type="Proteomes" id="UP000639396"/>
    </source>
</evidence>
<name>A0A927C879_9BACL</name>
<keyword evidence="1" id="KW-0812">Transmembrane</keyword>
<gene>
    <name evidence="2" type="ORF">IDH45_07565</name>
</gene>
<dbReference type="Pfam" id="PF18910">
    <property type="entry name" value="DUF5665"/>
    <property type="match status" value="1"/>
</dbReference>
<protein>
    <submittedName>
        <fullName evidence="2">Uncharacterized protein</fullName>
    </submittedName>
</protein>
<sequence length="104" mass="11697">MTEKKPDETTLDSVNERLKKIADQMEKVQIADYVALLNRPRRLIFINLYTGIARGVGIAIGFTVFAALIVYFLRMLGALNLPIIGDFIADIVKIVQIQLEGRAY</sequence>
<feature type="transmembrane region" description="Helical" evidence="1">
    <location>
        <begin position="52"/>
        <end position="73"/>
    </location>
</feature>
<dbReference type="EMBL" id="JACXJA010000007">
    <property type="protein sequence ID" value="MBD2861837.1"/>
    <property type="molecule type" value="Genomic_DNA"/>
</dbReference>
<dbReference type="Proteomes" id="UP000639396">
    <property type="component" value="Unassembled WGS sequence"/>
</dbReference>
<organism evidence="2 3">
    <name type="scientific">Paenibacillus oceani</name>
    <dbReference type="NCBI Taxonomy" id="2772510"/>
    <lineage>
        <taxon>Bacteria</taxon>
        <taxon>Bacillati</taxon>
        <taxon>Bacillota</taxon>
        <taxon>Bacilli</taxon>
        <taxon>Bacillales</taxon>
        <taxon>Paenibacillaceae</taxon>
        <taxon>Paenibacillus</taxon>
    </lineage>
</organism>
<dbReference type="InterPro" id="IPR043723">
    <property type="entry name" value="DUF5665"/>
</dbReference>
<keyword evidence="3" id="KW-1185">Reference proteome</keyword>
<evidence type="ECO:0000256" key="1">
    <source>
        <dbReference type="SAM" id="Phobius"/>
    </source>
</evidence>
<keyword evidence="1" id="KW-1133">Transmembrane helix</keyword>
<reference evidence="2" key="1">
    <citation type="submission" date="2020-09" db="EMBL/GenBank/DDBJ databases">
        <title>A novel bacterium of genus Paenibacillus, isolated from South China Sea.</title>
        <authorList>
            <person name="Huang H."/>
            <person name="Mo K."/>
            <person name="Hu Y."/>
        </authorList>
    </citation>
    <scope>NUCLEOTIDE SEQUENCE</scope>
    <source>
        <strain evidence="2">IB182363</strain>
    </source>
</reference>
<keyword evidence="1" id="KW-0472">Membrane</keyword>
<accession>A0A927C879</accession>
<evidence type="ECO:0000313" key="2">
    <source>
        <dbReference type="EMBL" id="MBD2861837.1"/>
    </source>
</evidence>
<proteinExistence type="predicted"/>
<dbReference type="AlphaFoldDB" id="A0A927C879"/>
<dbReference type="RefSeq" id="WP_190926191.1">
    <property type="nucleotide sequence ID" value="NZ_JACXJA010000007.1"/>
</dbReference>